<evidence type="ECO:0000259" key="8">
    <source>
        <dbReference type="Pfam" id="PF20684"/>
    </source>
</evidence>
<evidence type="ECO:0000256" key="1">
    <source>
        <dbReference type="ARBA" id="ARBA00004141"/>
    </source>
</evidence>
<evidence type="ECO:0000256" key="7">
    <source>
        <dbReference type="SAM" id="Phobius"/>
    </source>
</evidence>
<comment type="similarity">
    <text evidence="5">Belongs to the SAT4 family.</text>
</comment>
<dbReference type="Pfam" id="PF20684">
    <property type="entry name" value="Fung_rhodopsin"/>
    <property type="match status" value="1"/>
</dbReference>
<feature type="transmembrane region" description="Helical" evidence="7">
    <location>
        <begin position="163"/>
        <end position="190"/>
    </location>
</feature>
<keyword evidence="4 7" id="KW-0472">Membrane</keyword>
<feature type="transmembrane region" description="Helical" evidence="7">
    <location>
        <begin position="241"/>
        <end position="261"/>
    </location>
</feature>
<name>A0A6A6HI51_VIRVR</name>
<dbReference type="Proteomes" id="UP000800092">
    <property type="component" value="Unassembled WGS sequence"/>
</dbReference>
<evidence type="ECO:0000256" key="2">
    <source>
        <dbReference type="ARBA" id="ARBA00022692"/>
    </source>
</evidence>
<dbReference type="EMBL" id="ML991779">
    <property type="protein sequence ID" value="KAF2237518.1"/>
    <property type="molecule type" value="Genomic_DNA"/>
</dbReference>
<proteinExistence type="inferred from homology"/>
<dbReference type="AlphaFoldDB" id="A0A6A6HI51"/>
<gene>
    <name evidence="9" type="ORF">EV356DRAFT_529846</name>
</gene>
<dbReference type="OrthoDB" id="5417844at2759"/>
<organism evidence="9 10">
    <name type="scientific">Viridothelium virens</name>
    <name type="common">Speckled blister lichen</name>
    <name type="synonym">Trypethelium virens</name>
    <dbReference type="NCBI Taxonomy" id="1048519"/>
    <lineage>
        <taxon>Eukaryota</taxon>
        <taxon>Fungi</taxon>
        <taxon>Dikarya</taxon>
        <taxon>Ascomycota</taxon>
        <taxon>Pezizomycotina</taxon>
        <taxon>Dothideomycetes</taxon>
        <taxon>Dothideomycetes incertae sedis</taxon>
        <taxon>Trypetheliales</taxon>
        <taxon>Trypetheliaceae</taxon>
        <taxon>Viridothelium</taxon>
    </lineage>
</organism>
<comment type="subcellular location">
    <subcellularLocation>
        <location evidence="1">Membrane</location>
        <topology evidence="1">Multi-pass membrane protein</topology>
    </subcellularLocation>
</comment>
<feature type="domain" description="Rhodopsin" evidence="8">
    <location>
        <begin position="28"/>
        <end position="266"/>
    </location>
</feature>
<protein>
    <recommendedName>
        <fullName evidence="8">Rhodopsin domain-containing protein</fullName>
    </recommendedName>
</protein>
<evidence type="ECO:0000313" key="9">
    <source>
        <dbReference type="EMBL" id="KAF2237518.1"/>
    </source>
</evidence>
<sequence length="361" mass="39881">MGVLRGLGPAVVAVLVVEGVVAGVFIAARYLTRVFMRGSPGWDDFTLMFTWVLQMSFVGMSIAACTQGMGAHSSDLTIEMFARAVKLELVAQFLVSIAMGTSKVGVSLFLMRIVTNKWHKAILWFWNVSIMTLSIFLAISVYAQCQPVKSIWDPRIRKEVCPLNLTIIATVMCSWSAAMDFFLALFPWYVLRNLNMKRRERITICASLSLGIFAGTCGVIRTTGLDALSKTSDYLYETSPSVMWTSSEMTLTIICVSVPALRPLWKGLSTRGFSSSGGYQQYHDGSGQNDVPIEFRNLPTSDKQHGYEASAARSPAKADDNDSDTCILEHGNGRMGGIHRKQDIELVYEEEVAATTSRQHL</sequence>
<dbReference type="GO" id="GO:0016020">
    <property type="term" value="C:membrane"/>
    <property type="evidence" value="ECO:0007669"/>
    <property type="project" value="UniProtKB-SubCell"/>
</dbReference>
<evidence type="ECO:0000256" key="3">
    <source>
        <dbReference type="ARBA" id="ARBA00022989"/>
    </source>
</evidence>
<dbReference type="InterPro" id="IPR049326">
    <property type="entry name" value="Rhodopsin_dom_fungi"/>
</dbReference>
<evidence type="ECO:0000256" key="5">
    <source>
        <dbReference type="ARBA" id="ARBA00038359"/>
    </source>
</evidence>
<accession>A0A6A6HI51</accession>
<keyword evidence="3 7" id="KW-1133">Transmembrane helix</keyword>
<feature type="region of interest" description="Disordered" evidence="6">
    <location>
        <begin position="304"/>
        <end position="334"/>
    </location>
</feature>
<keyword evidence="10" id="KW-1185">Reference proteome</keyword>
<dbReference type="PANTHER" id="PTHR33048">
    <property type="entry name" value="PTH11-LIKE INTEGRAL MEMBRANE PROTEIN (AFU_ORTHOLOGUE AFUA_5G11245)"/>
    <property type="match status" value="1"/>
</dbReference>
<evidence type="ECO:0000256" key="4">
    <source>
        <dbReference type="ARBA" id="ARBA00023136"/>
    </source>
</evidence>
<evidence type="ECO:0000256" key="6">
    <source>
        <dbReference type="SAM" id="MobiDB-lite"/>
    </source>
</evidence>
<feature type="transmembrane region" description="Helical" evidence="7">
    <location>
        <begin position="6"/>
        <end position="28"/>
    </location>
</feature>
<feature type="transmembrane region" description="Helical" evidence="7">
    <location>
        <begin position="49"/>
        <end position="69"/>
    </location>
</feature>
<evidence type="ECO:0000313" key="10">
    <source>
        <dbReference type="Proteomes" id="UP000800092"/>
    </source>
</evidence>
<reference evidence="9" key="1">
    <citation type="journal article" date="2020" name="Stud. Mycol.">
        <title>101 Dothideomycetes genomes: a test case for predicting lifestyles and emergence of pathogens.</title>
        <authorList>
            <person name="Haridas S."/>
            <person name="Albert R."/>
            <person name="Binder M."/>
            <person name="Bloem J."/>
            <person name="Labutti K."/>
            <person name="Salamov A."/>
            <person name="Andreopoulos B."/>
            <person name="Baker S."/>
            <person name="Barry K."/>
            <person name="Bills G."/>
            <person name="Bluhm B."/>
            <person name="Cannon C."/>
            <person name="Castanera R."/>
            <person name="Culley D."/>
            <person name="Daum C."/>
            <person name="Ezra D."/>
            <person name="Gonzalez J."/>
            <person name="Henrissat B."/>
            <person name="Kuo A."/>
            <person name="Liang C."/>
            <person name="Lipzen A."/>
            <person name="Lutzoni F."/>
            <person name="Magnuson J."/>
            <person name="Mondo S."/>
            <person name="Nolan M."/>
            <person name="Ohm R."/>
            <person name="Pangilinan J."/>
            <person name="Park H.-J."/>
            <person name="Ramirez L."/>
            <person name="Alfaro M."/>
            <person name="Sun H."/>
            <person name="Tritt A."/>
            <person name="Yoshinaga Y."/>
            <person name="Zwiers L.-H."/>
            <person name="Turgeon B."/>
            <person name="Goodwin S."/>
            <person name="Spatafora J."/>
            <person name="Crous P."/>
            <person name="Grigoriev I."/>
        </authorList>
    </citation>
    <scope>NUCLEOTIDE SEQUENCE</scope>
    <source>
        <strain evidence="9">Tuck. ex Michener</strain>
    </source>
</reference>
<dbReference type="PANTHER" id="PTHR33048:SF93">
    <property type="entry name" value="INTEGRAL MEMBRANE PROTEIN"/>
    <property type="match status" value="1"/>
</dbReference>
<feature type="transmembrane region" description="Helical" evidence="7">
    <location>
        <begin position="123"/>
        <end position="143"/>
    </location>
</feature>
<feature type="transmembrane region" description="Helical" evidence="7">
    <location>
        <begin position="89"/>
        <end position="111"/>
    </location>
</feature>
<feature type="transmembrane region" description="Helical" evidence="7">
    <location>
        <begin position="202"/>
        <end position="221"/>
    </location>
</feature>
<dbReference type="InterPro" id="IPR052337">
    <property type="entry name" value="SAT4-like"/>
</dbReference>
<keyword evidence="2 7" id="KW-0812">Transmembrane</keyword>